<feature type="transmembrane region" description="Helical" evidence="24">
    <location>
        <begin position="67"/>
        <end position="90"/>
    </location>
</feature>
<keyword evidence="8 24" id="KW-0808">Transferase</keyword>
<evidence type="ECO:0000256" key="19">
    <source>
        <dbReference type="ARBA" id="ARBA00023264"/>
    </source>
</evidence>
<protein>
    <recommendedName>
        <fullName evidence="4 24">Diacylglycerol kinase</fullName>
        <ecNumber evidence="3 24">2.7.1.107</ecNumber>
    </recommendedName>
</protein>
<dbReference type="PROSITE" id="PS01069">
    <property type="entry name" value="DAGK_PROKAR"/>
    <property type="match status" value="1"/>
</dbReference>
<dbReference type="PANTHER" id="PTHR34299">
    <property type="entry name" value="DIACYLGLYCEROL KINASE"/>
    <property type="match status" value="1"/>
</dbReference>
<dbReference type="Proteomes" id="UP000032487">
    <property type="component" value="Unassembled WGS sequence"/>
</dbReference>
<dbReference type="PANTHER" id="PTHR34299:SF1">
    <property type="entry name" value="DIACYLGLYCEROL KINASE"/>
    <property type="match status" value="1"/>
</dbReference>
<feature type="binding site" evidence="22">
    <location>
        <begin position="96"/>
        <end position="98"/>
    </location>
    <ligand>
        <name>ATP</name>
        <dbReference type="ChEBI" id="CHEBI:30616"/>
    </ligand>
</feature>
<evidence type="ECO:0000256" key="4">
    <source>
        <dbReference type="ARBA" id="ARBA00017575"/>
    </source>
</evidence>
<evidence type="ECO:0000256" key="9">
    <source>
        <dbReference type="ARBA" id="ARBA00022692"/>
    </source>
</evidence>
<feature type="binding site" evidence="21">
    <location>
        <position position="80"/>
    </location>
    <ligand>
        <name>substrate</name>
    </ligand>
</feature>
<evidence type="ECO:0000256" key="21">
    <source>
        <dbReference type="PIRSR" id="PIRSR600829-2"/>
    </source>
</evidence>
<evidence type="ECO:0000313" key="26">
    <source>
        <dbReference type="Proteomes" id="UP000032487"/>
    </source>
</evidence>
<evidence type="ECO:0000256" key="20">
    <source>
        <dbReference type="PIRSR" id="PIRSR600829-1"/>
    </source>
</evidence>
<evidence type="ECO:0000256" key="13">
    <source>
        <dbReference type="ARBA" id="ARBA00022840"/>
    </source>
</evidence>
<dbReference type="RefSeq" id="WP_045164176.1">
    <property type="nucleotide sequence ID" value="NZ_JYHV01000037.1"/>
</dbReference>
<feature type="transmembrane region" description="Helical" evidence="24">
    <location>
        <begin position="41"/>
        <end position="60"/>
    </location>
</feature>
<comment type="function">
    <text evidence="24">Catalyzes the ATP-dependent phosphorylation of sn-l,2-diacylglycerol (DAG) to phosphatidic acid. Involved in the recycling of diacylglycerol produced as a by-product during membrane-derived oligosaccharide (MDO) biosynthesis.</text>
</comment>
<dbReference type="InterPro" id="IPR036945">
    <property type="entry name" value="DAGK_sf"/>
</dbReference>
<reference evidence="25 26" key="1">
    <citation type="submission" date="2015-02" db="EMBL/GenBank/DDBJ databases">
        <title>Draft genome sequence of Pseudomonas stutzeri NT0128 isolated from wheat (Triticum turgidum) rhizosphere.</title>
        <authorList>
            <person name="Tovi N."/>
            <person name="Frenk S."/>
            <person name="Hadar Y."/>
            <person name="Minz D."/>
        </authorList>
    </citation>
    <scope>NUCLEOTIDE SEQUENCE [LARGE SCALE GENOMIC DNA]</scope>
    <source>
        <strain evidence="25 26">NT0128</strain>
    </source>
</reference>
<keyword evidence="11 22" id="KW-0547">Nucleotide-binding</keyword>
<feature type="binding site" evidence="22">
    <location>
        <begin position="105"/>
        <end position="106"/>
    </location>
    <ligand>
        <name>ATP</name>
        <dbReference type="ChEBI" id="CHEBI:30616"/>
    </ligand>
</feature>
<keyword evidence="9 24" id="KW-0812">Transmembrane</keyword>
<dbReference type="InterPro" id="IPR033718">
    <property type="entry name" value="DAGK_prok"/>
</dbReference>
<dbReference type="GO" id="GO:0046872">
    <property type="term" value="F:metal ion binding"/>
    <property type="evidence" value="ECO:0007669"/>
    <property type="project" value="UniProtKB-KW"/>
</dbReference>
<keyword evidence="13 22" id="KW-0067">ATP-binding</keyword>
<evidence type="ECO:0000256" key="17">
    <source>
        <dbReference type="ARBA" id="ARBA00023136"/>
    </source>
</evidence>
<dbReference type="EMBL" id="JYHV01000037">
    <property type="protein sequence ID" value="KJH79666.1"/>
    <property type="molecule type" value="Genomic_DNA"/>
</dbReference>
<feature type="binding site" evidence="22">
    <location>
        <position position="87"/>
    </location>
    <ligand>
        <name>ATP</name>
        <dbReference type="ChEBI" id="CHEBI:30616"/>
    </ligand>
</feature>
<evidence type="ECO:0000256" key="12">
    <source>
        <dbReference type="ARBA" id="ARBA00022777"/>
    </source>
</evidence>
<evidence type="ECO:0000256" key="24">
    <source>
        <dbReference type="RuleBase" id="RU363065"/>
    </source>
</evidence>
<evidence type="ECO:0000256" key="3">
    <source>
        <dbReference type="ARBA" id="ARBA00012133"/>
    </source>
</evidence>
<gene>
    <name evidence="25" type="ORF">UF78_21175</name>
</gene>
<feature type="binding site" evidence="21">
    <location>
        <position position="20"/>
    </location>
    <ligand>
        <name>substrate</name>
    </ligand>
</feature>
<dbReference type="CDD" id="cd14264">
    <property type="entry name" value="DAGK_IM"/>
    <property type="match status" value="1"/>
</dbReference>
<comment type="caution">
    <text evidence="25">The sequence shown here is derived from an EMBL/GenBank/DDBJ whole genome shotgun (WGS) entry which is preliminary data.</text>
</comment>
<evidence type="ECO:0000256" key="16">
    <source>
        <dbReference type="ARBA" id="ARBA00023098"/>
    </source>
</evidence>
<feature type="binding site" evidence="23">
    <location>
        <position position="87"/>
    </location>
    <ligand>
        <name>a divalent metal cation</name>
        <dbReference type="ChEBI" id="CHEBI:60240"/>
    </ligand>
</feature>
<evidence type="ECO:0000256" key="15">
    <source>
        <dbReference type="ARBA" id="ARBA00022989"/>
    </source>
</evidence>
<dbReference type="OrthoDB" id="9796011at2"/>
<dbReference type="GO" id="GO:0005886">
    <property type="term" value="C:plasma membrane"/>
    <property type="evidence" value="ECO:0007669"/>
    <property type="project" value="UniProtKB-SubCell"/>
</dbReference>
<evidence type="ECO:0000256" key="8">
    <source>
        <dbReference type="ARBA" id="ARBA00022679"/>
    </source>
</evidence>
<keyword evidence="19 24" id="KW-1208">Phospholipid metabolism</keyword>
<evidence type="ECO:0000256" key="5">
    <source>
        <dbReference type="ARBA" id="ARBA00022475"/>
    </source>
</evidence>
<dbReference type="PATRIC" id="fig|316.101.peg.3083"/>
<dbReference type="GO" id="GO:0004143">
    <property type="term" value="F:ATP-dependent diacylglycerol kinase activity"/>
    <property type="evidence" value="ECO:0007669"/>
    <property type="project" value="UniProtKB-EC"/>
</dbReference>
<evidence type="ECO:0000256" key="6">
    <source>
        <dbReference type="ARBA" id="ARBA00022516"/>
    </source>
</evidence>
<keyword evidence="17 24" id="KW-0472">Membrane</keyword>
<dbReference type="Gene3D" id="1.10.287.3610">
    <property type="match status" value="1"/>
</dbReference>
<dbReference type="Pfam" id="PF01219">
    <property type="entry name" value="DAGK_prokar"/>
    <property type="match status" value="1"/>
</dbReference>
<feature type="binding site" evidence="21">
    <location>
        <position position="66"/>
    </location>
    <ligand>
        <name>substrate</name>
    </ligand>
</feature>
<keyword evidence="12 24" id="KW-0418">Kinase</keyword>
<feature type="binding site" evidence="22">
    <location>
        <position position="39"/>
    </location>
    <ligand>
        <name>ATP</name>
        <dbReference type="ChEBI" id="CHEBI:30616"/>
    </ligand>
</feature>
<keyword evidence="16 24" id="KW-0443">Lipid metabolism</keyword>
<keyword evidence="18" id="KW-0594">Phospholipid biosynthesis</keyword>
<dbReference type="InterPro" id="IPR000829">
    <property type="entry name" value="DAGK"/>
</dbReference>
<keyword evidence="6" id="KW-0444">Lipid biosynthesis</keyword>
<keyword evidence="15 24" id="KW-1133">Transmembrane helix</keyword>
<dbReference type="GO" id="GO:0005524">
    <property type="term" value="F:ATP binding"/>
    <property type="evidence" value="ECO:0007669"/>
    <property type="project" value="UniProtKB-KW"/>
</dbReference>
<keyword evidence="5" id="KW-1003">Cell membrane</keyword>
<dbReference type="EC" id="2.7.1.107" evidence="3 24"/>
<organism evidence="25 26">
    <name type="scientific">Stutzerimonas stutzeri</name>
    <name type="common">Pseudomonas stutzeri</name>
    <dbReference type="NCBI Taxonomy" id="316"/>
    <lineage>
        <taxon>Bacteria</taxon>
        <taxon>Pseudomonadati</taxon>
        <taxon>Pseudomonadota</taxon>
        <taxon>Gammaproteobacteria</taxon>
        <taxon>Pseudomonadales</taxon>
        <taxon>Pseudomonadaceae</taxon>
        <taxon>Stutzerimonas</taxon>
    </lineage>
</organism>
<evidence type="ECO:0000313" key="25">
    <source>
        <dbReference type="EMBL" id="KJH79666.1"/>
    </source>
</evidence>
<evidence type="ECO:0000256" key="11">
    <source>
        <dbReference type="ARBA" id="ARBA00022741"/>
    </source>
</evidence>
<feature type="binding site" evidence="22">
    <location>
        <position position="27"/>
    </location>
    <ligand>
        <name>ATP</name>
        <dbReference type="ChEBI" id="CHEBI:30616"/>
    </ligand>
</feature>
<keyword evidence="7 24" id="KW-0997">Cell inner membrane</keyword>
<keyword evidence="10 23" id="KW-0479">Metal-binding</keyword>
<keyword evidence="14 23" id="KW-0460">Magnesium</keyword>
<evidence type="ECO:0000256" key="1">
    <source>
        <dbReference type="ARBA" id="ARBA00004429"/>
    </source>
</evidence>
<evidence type="ECO:0000256" key="18">
    <source>
        <dbReference type="ARBA" id="ARBA00023209"/>
    </source>
</evidence>
<comment type="cofactor">
    <cofactor evidence="23">
        <name>Mg(2+)</name>
        <dbReference type="ChEBI" id="CHEBI:18420"/>
    </cofactor>
    <text evidence="23">Mn(2+), Zn(2+), Cd(2+) and Co(2+) support activity to lesser extents.</text>
</comment>
<evidence type="ECO:0000256" key="23">
    <source>
        <dbReference type="PIRSR" id="PIRSR600829-4"/>
    </source>
</evidence>
<feature type="transmembrane region" description="Helical" evidence="24">
    <location>
        <begin position="110"/>
        <end position="127"/>
    </location>
</feature>
<evidence type="ECO:0000256" key="2">
    <source>
        <dbReference type="ARBA" id="ARBA00005967"/>
    </source>
</evidence>
<evidence type="ECO:0000256" key="7">
    <source>
        <dbReference type="ARBA" id="ARBA00022519"/>
    </source>
</evidence>
<comment type="similarity">
    <text evidence="2 24">Belongs to the bacterial diacylglycerol kinase family.</text>
</comment>
<proteinExistence type="inferred from homology"/>
<dbReference type="AlphaFoldDB" id="A0A0D9AJV0"/>
<feature type="binding site" evidence="22">
    <location>
        <position position="20"/>
    </location>
    <ligand>
        <name>ATP</name>
        <dbReference type="ChEBI" id="CHEBI:30616"/>
    </ligand>
</feature>
<evidence type="ECO:0000256" key="10">
    <source>
        <dbReference type="ARBA" id="ARBA00022723"/>
    </source>
</evidence>
<accession>A0A0D9AJV0</accession>
<comment type="catalytic activity">
    <reaction evidence="24">
        <text>a 1,2-diacyl-sn-glycerol + ATP = a 1,2-diacyl-sn-glycero-3-phosphate + ADP + H(+)</text>
        <dbReference type="Rhea" id="RHEA:10272"/>
        <dbReference type="ChEBI" id="CHEBI:15378"/>
        <dbReference type="ChEBI" id="CHEBI:17815"/>
        <dbReference type="ChEBI" id="CHEBI:30616"/>
        <dbReference type="ChEBI" id="CHEBI:58608"/>
        <dbReference type="ChEBI" id="CHEBI:456216"/>
        <dbReference type="EC" id="2.7.1.107"/>
    </reaction>
</comment>
<sequence length="128" mass="13590">MKTETASDASALKTKPGLGRLAKAASYSLAGLNAAWQHEAAFRQLTCMAFLLIPLAFLLTGSPVERALLILPILMSLALELVNSAIEAVVDRVSLEIHPLSKRAKDLGSAAQLVGLCSIVIIWLAILL</sequence>
<evidence type="ECO:0000256" key="22">
    <source>
        <dbReference type="PIRSR" id="PIRSR600829-3"/>
    </source>
</evidence>
<feature type="binding site" evidence="21">
    <location>
        <position position="109"/>
    </location>
    <ligand>
        <name>substrate</name>
    </ligand>
</feature>
<name>A0A0D9AJV0_STUST</name>
<evidence type="ECO:0000256" key="14">
    <source>
        <dbReference type="ARBA" id="ARBA00022842"/>
    </source>
</evidence>
<feature type="active site" description="Proton acceptor" evidence="20">
    <location>
        <position position="80"/>
    </location>
</feature>
<dbReference type="GO" id="GO:0006654">
    <property type="term" value="P:phosphatidic acid biosynthetic process"/>
    <property type="evidence" value="ECO:0007669"/>
    <property type="project" value="InterPro"/>
</dbReference>
<feature type="binding site" evidence="23">
    <location>
        <position position="39"/>
    </location>
    <ligand>
        <name>a divalent metal cation</name>
        <dbReference type="ChEBI" id="CHEBI:60240"/>
    </ligand>
</feature>
<comment type="subcellular location">
    <subcellularLocation>
        <location evidence="1 24">Cell inner membrane</location>
        <topology evidence="1 24">Multi-pass membrane protein</topology>
    </subcellularLocation>
</comment>